<gene>
    <name evidence="2" type="ORF">JZO70_11900</name>
</gene>
<feature type="transmembrane region" description="Helical" evidence="1">
    <location>
        <begin position="7"/>
        <end position="29"/>
    </location>
</feature>
<organism evidence="2 3">
    <name type="scientific">Candidatus Enterococcus moelleringii</name>
    <dbReference type="NCBI Taxonomy" id="2815325"/>
    <lineage>
        <taxon>Bacteria</taxon>
        <taxon>Bacillati</taxon>
        <taxon>Bacillota</taxon>
        <taxon>Bacilli</taxon>
        <taxon>Lactobacillales</taxon>
        <taxon>Enterococcaceae</taxon>
        <taxon>Enterococcus</taxon>
    </lineage>
</organism>
<proteinExistence type="predicted"/>
<feature type="transmembrane region" description="Helical" evidence="1">
    <location>
        <begin position="63"/>
        <end position="83"/>
    </location>
</feature>
<feature type="transmembrane region" description="Helical" evidence="1">
    <location>
        <begin position="95"/>
        <end position="111"/>
    </location>
</feature>
<name>A0ABS3LCR6_9ENTE</name>
<feature type="transmembrane region" description="Helical" evidence="1">
    <location>
        <begin position="163"/>
        <end position="182"/>
    </location>
</feature>
<evidence type="ECO:0000313" key="3">
    <source>
        <dbReference type="Proteomes" id="UP000664601"/>
    </source>
</evidence>
<reference evidence="2 3" key="1">
    <citation type="submission" date="2021-03" db="EMBL/GenBank/DDBJ databases">
        <title>Enterococcal diversity collection.</title>
        <authorList>
            <person name="Gilmore M.S."/>
            <person name="Schwartzman J."/>
            <person name="Van Tyne D."/>
            <person name="Martin M."/>
            <person name="Earl A.M."/>
            <person name="Manson A.L."/>
            <person name="Straub T."/>
            <person name="Salamzade R."/>
            <person name="Saavedra J."/>
            <person name="Lebreton F."/>
            <person name="Prichula J."/>
            <person name="Schaufler K."/>
            <person name="Gaca A."/>
            <person name="Sgardioli B."/>
            <person name="Wagenaar J."/>
            <person name="Strong T."/>
        </authorList>
    </citation>
    <scope>NUCLEOTIDE SEQUENCE [LARGE SCALE GENOMIC DNA]</scope>
    <source>
        <strain evidence="2 3">669A</strain>
    </source>
</reference>
<dbReference type="Proteomes" id="UP000664601">
    <property type="component" value="Unassembled WGS sequence"/>
</dbReference>
<comment type="caution">
    <text evidence="2">The sequence shown here is derived from an EMBL/GenBank/DDBJ whole genome shotgun (WGS) entry which is preliminary data.</text>
</comment>
<keyword evidence="1" id="KW-1133">Transmembrane helix</keyword>
<feature type="transmembrane region" description="Helical" evidence="1">
    <location>
        <begin position="202"/>
        <end position="221"/>
    </location>
</feature>
<dbReference type="EMBL" id="JAFREM010000018">
    <property type="protein sequence ID" value="MBO1306870.1"/>
    <property type="molecule type" value="Genomic_DNA"/>
</dbReference>
<evidence type="ECO:0000256" key="1">
    <source>
        <dbReference type="SAM" id="Phobius"/>
    </source>
</evidence>
<feature type="transmembrane region" description="Helical" evidence="1">
    <location>
        <begin position="228"/>
        <end position="251"/>
    </location>
</feature>
<feature type="transmembrane region" description="Helical" evidence="1">
    <location>
        <begin position="257"/>
        <end position="279"/>
    </location>
</feature>
<evidence type="ECO:0000313" key="2">
    <source>
        <dbReference type="EMBL" id="MBO1306870.1"/>
    </source>
</evidence>
<keyword evidence="3" id="KW-1185">Reference proteome</keyword>
<keyword evidence="1" id="KW-0812">Transmembrane</keyword>
<dbReference type="RefSeq" id="WP_207673791.1">
    <property type="nucleotide sequence ID" value="NZ_JAFREM010000018.1"/>
</dbReference>
<feature type="transmembrane region" description="Helical" evidence="1">
    <location>
        <begin position="123"/>
        <end position="143"/>
    </location>
</feature>
<accession>A0ABS3LCR6</accession>
<protein>
    <submittedName>
        <fullName evidence="2">Uncharacterized protein</fullName>
    </submittedName>
</protein>
<keyword evidence="1" id="KW-0472">Membrane</keyword>
<sequence length="296" mass="32973">MKSKKILVHLLIAAIVLNLVGIVAGLASFNLNHSFDFVNQYGETIKMWGYGLYKSDSYFKAPIFIGSDFTMLIVAIPLLLLSIYRFRRQGSQKNLVLLMAATATLLYYNFSQAFGVTYNQLHLFYIATLSLTFYSLILCFTLIEPEKVAPSLSEFPLTKTLKCFLVIAGLSLFIAWLPDIVASLVSGKPLSMLQVYTTELTYVLDMGIVSPFIFITLFLLVRSNSWGYVLLPVLLVLCSIVGIMVIFQSIFQVSAGISVPIPALLTKVLIFVLLSGVSFKLSRSYFRGFNEGTLLD</sequence>